<dbReference type="OrthoDB" id="233176at2"/>
<dbReference type="PANTHER" id="PTHR11614">
    <property type="entry name" value="PHOSPHOLIPASE-RELATED"/>
    <property type="match status" value="1"/>
</dbReference>
<keyword evidence="3" id="KW-1185">Reference proteome</keyword>
<dbReference type="PATRIC" id="fig|1263870.3.peg.5497"/>
<dbReference type="InterPro" id="IPR029058">
    <property type="entry name" value="AB_hydrolase_fold"/>
</dbReference>
<dbReference type="AlphaFoldDB" id="M5U664"/>
<dbReference type="Pfam" id="PF12146">
    <property type="entry name" value="Hydrolase_4"/>
    <property type="match status" value="1"/>
</dbReference>
<evidence type="ECO:0000313" key="2">
    <source>
        <dbReference type="EMBL" id="EMI53346.1"/>
    </source>
</evidence>
<reference evidence="2 3" key="1">
    <citation type="journal article" date="2013" name="Mar. Genomics">
        <title>Expression of sulfatases in Rhodopirellula baltica and the diversity of sulfatases in the genus Rhodopirellula.</title>
        <authorList>
            <person name="Wegner C.E."/>
            <person name="Richter-Heitmann T."/>
            <person name="Klindworth A."/>
            <person name="Klockow C."/>
            <person name="Richter M."/>
            <person name="Achstetter T."/>
            <person name="Glockner F.O."/>
            <person name="Harder J."/>
        </authorList>
    </citation>
    <scope>NUCLEOTIDE SEQUENCE [LARGE SCALE GENOMIC DNA]</scope>
    <source>
        <strain evidence="2 3">SM41</strain>
    </source>
</reference>
<name>M5U664_9BACT</name>
<protein>
    <submittedName>
        <fullName evidence="2">Lysophospholipase</fullName>
    </submittedName>
</protein>
<accession>M5U664</accession>
<evidence type="ECO:0000259" key="1">
    <source>
        <dbReference type="Pfam" id="PF12146"/>
    </source>
</evidence>
<organism evidence="2 3">
    <name type="scientific">Rhodopirellula sallentina SM41</name>
    <dbReference type="NCBI Taxonomy" id="1263870"/>
    <lineage>
        <taxon>Bacteria</taxon>
        <taxon>Pseudomonadati</taxon>
        <taxon>Planctomycetota</taxon>
        <taxon>Planctomycetia</taxon>
        <taxon>Pirellulales</taxon>
        <taxon>Pirellulaceae</taxon>
        <taxon>Rhodopirellula</taxon>
    </lineage>
</organism>
<evidence type="ECO:0000313" key="3">
    <source>
        <dbReference type="Proteomes" id="UP000011885"/>
    </source>
</evidence>
<dbReference type="SUPFAM" id="SSF53474">
    <property type="entry name" value="alpha/beta-Hydrolases"/>
    <property type="match status" value="1"/>
</dbReference>
<feature type="domain" description="Serine aminopeptidase S33" evidence="1">
    <location>
        <begin position="26"/>
        <end position="260"/>
    </location>
</feature>
<dbReference type="Proteomes" id="UP000011885">
    <property type="component" value="Unassembled WGS sequence"/>
</dbReference>
<gene>
    <name evidence="2" type="ORF">RSSM_05196</name>
</gene>
<comment type="caution">
    <text evidence="2">The sequence shown here is derived from an EMBL/GenBank/DDBJ whole genome shotgun (WGS) entry which is preliminary data.</text>
</comment>
<dbReference type="Gene3D" id="3.40.50.1820">
    <property type="entry name" value="alpha/beta hydrolase"/>
    <property type="match status" value="1"/>
</dbReference>
<dbReference type="InterPro" id="IPR051044">
    <property type="entry name" value="MAG_DAG_Lipase"/>
</dbReference>
<dbReference type="EMBL" id="ANOH01000361">
    <property type="protein sequence ID" value="EMI53346.1"/>
    <property type="molecule type" value="Genomic_DNA"/>
</dbReference>
<dbReference type="RefSeq" id="WP_008685388.1">
    <property type="nucleotide sequence ID" value="NZ_ANOH01000361.1"/>
</dbReference>
<proteinExistence type="predicted"/>
<dbReference type="InterPro" id="IPR022742">
    <property type="entry name" value="Hydrolase_4"/>
</dbReference>
<sequence>MIYPELKYYRAIDSRNLATRYWGTKEPIADVVFLHGIVSHGGWYEASSSSLAGDGFAVHFLERRGSGLNLEGSGDVDHWTTWVSDVVTYIESLPQDRPKILAGISWGGILATCIARRHPELLSGLVLICPGLFSNKAANRAQRAALSLAKRIRLLNKKVQVPLQDPALFTNSPSWQKFIEQDPLALRQITIRFAINNLELLQQATSQPEQIKTPVMLALATTDPITANEPTRNFVRRFGSTQKKIVEYEGASHTLEFEDDPWAYFRDLSNWCKQIATA</sequence>